<dbReference type="OrthoDB" id="9803714at2"/>
<name>A0A011V5B4_RUMAL</name>
<dbReference type="PRINTS" id="PR00039">
    <property type="entry name" value="HTHLYSR"/>
</dbReference>
<evidence type="ECO:0000256" key="1">
    <source>
        <dbReference type="ARBA" id="ARBA00009437"/>
    </source>
</evidence>
<dbReference type="PANTHER" id="PTHR30419">
    <property type="entry name" value="HTH-TYPE TRANSCRIPTIONAL REGULATOR YBHD"/>
    <property type="match status" value="1"/>
</dbReference>
<dbReference type="Pfam" id="PF03466">
    <property type="entry name" value="LysR_substrate"/>
    <property type="match status" value="1"/>
</dbReference>
<keyword evidence="3" id="KW-0238">DNA-binding</keyword>
<dbReference type="Gene3D" id="1.10.10.10">
    <property type="entry name" value="Winged helix-like DNA-binding domain superfamily/Winged helix DNA-binding domain"/>
    <property type="match status" value="1"/>
</dbReference>
<dbReference type="InterPro" id="IPR036390">
    <property type="entry name" value="WH_DNA-bd_sf"/>
</dbReference>
<gene>
    <name evidence="6" type="ORF">RASY3_02650</name>
</gene>
<dbReference type="EMBL" id="JEOB01000001">
    <property type="protein sequence ID" value="EXM40697.1"/>
    <property type="molecule type" value="Genomic_DNA"/>
</dbReference>
<dbReference type="AlphaFoldDB" id="A0A011V5B4"/>
<evidence type="ECO:0000256" key="4">
    <source>
        <dbReference type="ARBA" id="ARBA00023163"/>
    </source>
</evidence>
<dbReference type="PANTHER" id="PTHR30419:SF8">
    <property type="entry name" value="NITROGEN ASSIMILATION TRANSCRIPTIONAL ACTIVATOR-RELATED"/>
    <property type="match status" value="1"/>
</dbReference>
<dbReference type="GO" id="GO:0003700">
    <property type="term" value="F:DNA-binding transcription factor activity"/>
    <property type="evidence" value="ECO:0007669"/>
    <property type="project" value="InterPro"/>
</dbReference>
<sequence length="295" mass="33450">MDIRVLRYFLAVAREQSYSVAAERLYLSQPTLSRQLKELEEELGKTLLIRSNKGVTLTEEGMILRKRAEEIVELLDKAEQEVKNSSDSVTGKVYIGAGETYAIKLIADIAKHLQADNPGISYSLYSADGTDVLERLDRGLIDFGIIFQPYDSTKYEGIKIPLKDTFGVLMRRDMPFAEKDIIKLSDLKGQPLIVPRQQNHSTQLSQRIGIAEEDIKIVAEYNLVYNGSVMAAEGMGYCLCFDRLINTEGGSMCFKPIEPKIEAESTFVWKRYTVFTKAASLFLSQFRQDIDNYRK</sequence>
<dbReference type="PATRIC" id="fig|1341156.4.peg.251"/>
<protein>
    <recommendedName>
        <fullName evidence="5">HTH lysR-type domain-containing protein</fullName>
    </recommendedName>
</protein>
<dbReference type="SUPFAM" id="SSF46785">
    <property type="entry name" value="Winged helix' DNA-binding domain"/>
    <property type="match status" value="1"/>
</dbReference>
<dbReference type="Gene3D" id="3.40.190.290">
    <property type="match status" value="1"/>
</dbReference>
<comment type="caution">
    <text evidence="6">The sequence shown here is derived from an EMBL/GenBank/DDBJ whole genome shotgun (WGS) entry which is preliminary data.</text>
</comment>
<comment type="similarity">
    <text evidence="1">Belongs to the LysR transcriptional regulatory family.</text>
</comment>
<dbReference type="CDD" id="cd05466">
    <property type="entry name" value="PBP2_LTTR_substrate"/>
    <property type="match status" value="1"/>
</dbReference>
<dbReference type="InterPro" id="IPR005119">
    <property type="entry name" value="LysR_subst-bd"/>
</dbReference>
<feature type="domain" description="HTH lysR-type" evidence="5">
    <location>
        <begin position="1"/>
        <end position="58"/>
    </location>
</feature>
<reference evidence="6 7" key="1">
    <citation type="submission" date="2013-06" db="EMBL/GenBank/DDBJ databases">
        <title>Rumen cellulosomics: divergent fiber-degrading strategies revealed by comparative genome-wide analysis of six Ruminococcal strains.</title>
        <authorList>
            <person name="Dassa B."/>
            <person name="Borovok I."/>
            <person name="Lamed R."/>
            <person name="Flint H."/>
            <person name="Yeoman C.J."/>
            <person name="White B."/>
            <person name="Bayer E.A."/>
        </authorList>
    </citation>
    <scope>NUCLEOTIDE SEQUENCE [LARGE SCALE GENOMIC DNA]</scope>
    <source>
        <strain evidence="6 7">SY3</strain>
    </source>
</reference>
<evidence type="ECO:0000313" key="6">
    <source>
        <dbReference type="EMBL" id="EXM40697.1"/>
    </source>
</evidence>
<dbReference type="GO" id="GO:0003677">
    <property type="term" value="F:DNA binding"/>
    <property type="evidence" value="ECO:0007669"/>
    <property type="project" value="UniProtKB-KW"/>
</dbReference>
<evidence type="ECO:0000256" key="2">
    <source>
        <dbReference type="ARBA" id="ARBA00023015"/>
    </source>
</evidence>
<evidence type="ECO:0000259" key="5">
    <source>
        <dbReference type="PROSITE" id="PS50931"/>
    </source>
</evidence>
<dbReference type="InterPro" id="IPR000847">
    <property type="entry name" value="LysR_HTH_N"/>
</dbReference>
<keyword evidence="4" id="KW-0804">Transcription</keyword>
<keyword evidence="2" id="KW-0805">Transcription regulation</keyword>
<dbReference type="Pfam" id="PF00126">
    <property type="entry name" value="HTH_1"/>
    <property type="match status" value="1"/>
</dbReference>
<evidence type="ECO:0000313" key="7">
    <source>
        <dbReference type="Proteomes" id="UP000021369"/>
    </source>
</evidence>
<dbReference type="InterPro" id="IPR036388">
    <property type="entry name" value="WH-like_DNA-bd_sf"/>
</dbReference>
<dbReference type="Proteomes" id="UP000021369">
    <property type="component" value="Unassembled WGS sequence"/>
</dbReference>
<dbReference type="RefSeq" id="WP_037284893.1">
    <property type="nucleotide sequence ID" value="NZ_JEOB01000001.1"/>
</dbReference>
<dbReference type="GO" id="GO:0005829">
    <property type="term" value="C:cytosol"/>
    <property type="evidence" value="ECO:0007669"/>
    <property type="project" value="TreeGrafter"/>
</dbReference>
<dbReference type="SUPFAM" id="SSF53850">
    <property type="entry name" value="Periplasmic binding protein-like II"/>
    <property type="match status" value="1"/>
</dbReference>
<evidence type="ECO:0000256" key="3">
    <source>
        <dbReference type="ARBA" id="ARBA00023125"/>
    </source>
</evidence>
<proteinExistence type="inferred from homology"/>
<dbReference type="FunFam" id="1.10.10.10:FF:000001">
    <property type="entry name" value="LysR family transcriptional regulator"/>
    <property type="match status" value="1"/>
</dbReference>
<accession>A0A011V5B4</accession>
<keyword evidence="7" id="KW-1185">Reference proteome</keyword>
<organism evidence="6 7">
    <name type="scientific">Ruminococcus albus SY3</name>
    <dbReference type="NCBI Taxonomy" id="1341156"/>
    <lineage>
        <taxon>Bacteria</taxon>
        <taxon>Bacillati</taxon>
        <taxon>Bacillota</taxon>
        <taxon>Clostridia</taxon>
        <taxon>Eubacteriales</taxon>
        <taxon>Oscillospiraceae</taxon>
        <taxon>Ruminococcus</taxon>
    </lineage>
</organism>
<dbReference type="InterPro" id="IPR050950">
    <property type="entry name" value="HTH-type_LysR_regulators"/>
</dbReference>
<dbReference type="PROSITE" id="PS50931">
    <property type="entry name" value="HTH_LYSR"/>
    <property type="match status" value="1"/>
</dbReference>